<evidence type="ECO:0000313" key="4">
    <source>
        <dbReference type="EMBL" id="CAB4830290.1"/>
    </source>
</evidence>
<dbReference type="SUPFAM" id="SSF55920">
    <property type="entry name" value="Creatinase/aminopeptidase"/>
    <property type="match status" value="1"/>
</dbReference>
<evidence type="ECO:0000313" key="3">
    <source>
        <dbReference type="EMBL" id="CAB4764458.1"/>
    </source>
</evidence>
<dbReference type="EMBL" id="CAFABA010000050">
    <property type="protein sequence ID" value="CAB4830290.1"/>
    <property type="molecule type" value="Genomic_DNA"/>
</dbReference>
<dbReference type="InterPro" id="IPR050659">
    <property type="entry name" value="Peptidase_M24B"/>
</dbReference>
<sequence length="356" mass="37634">MEANDVDVLLLSVGADLPYLIGYEAMPLERLTMLVLRRDGTPTLVIPKLEAPRVVERPGVFDIATWTETEDPVALVAKLMGNALAAAIGDTTWARFLVDLLARTPGTSYRRASTIIGPLRAVKDAVEIDALRRVGAAVDRIAAELQAGHIPLVGRTEAEVSAELGARMLAEGHHRVNFAIVAAGENAASPHHEAGHRVIRDGEVVLCDFGGSMLGADGVGYCSDITRCVHVGEPSNEFADLYAVLHEAQAASVRAATVGTPCEDIDAAGRRVIEAAGYGEYFVHRTGHGIGVEAHEDPYIVAGNTTPLAPGHAFSIEPGIYIPRRFGARLEDIVVATDAGPEALNNAVHALAVVDG</sequence>
<dbReference type="InterPro" id="IPR000994">
    <property type="entry name" value="Pept_M24"/>
</dbReference>
<feature type="domain" description="Peptidase M24" evidence="1">
    <location>
        <begin position="130"/>
        <end position="338"/>
    </location>
</feature>
<dbReference type="Gene3D" id="3.40.350.10">
    <property type="entry name" value="Creatinase/prolidase N-terminal domain"/>
    <property type="match status" value="1"/>
</dbReference>
<dbReference type="EMBL" id="CAFBMH010000066">
    <property type="protein sequence ID" value="CAB4915001.1"/>
    <property type="molecule type" value="Genomic_DNA"/>
</dbReference>
<dbReference type="Gene3D" id="3.90.230.10">
    <property type="entry name" value="Creatinase/methionine aminopeptidase superfamily"/>
    <property type="match status" value="1"/>
</dbReference>
<dbReference type="InterPro" id="IPR036005">
    <property type="entry name" value="Creatinase/aminopeptidase-like"/>
</dbReference>
<gene>
    <name evidence="3" type="ORF">UFOPK2754_02649</name>
    <name evidence="4" type="ORF">UFOPK3139_01388</name>
    <name evidence="5" type="ORF">UFOPK3543_01755</name>
    <name evidence="6" type="ORF">UFOPK3967_02578</name>
</gene>
<dbReference type="EMBL" id="CAFBOS010000207">
    <property type="protein sequence ID" value="CAB5017688.1"/>
    <property type="molecule type" value="Genomic_DNA"/>
</dbReference>
<dbReference type="InterPro" id="IPR029149">
    <property type="entry name" value="Creatin/AminoP/Spt16_N"/>
</dbReference>
<reference evidence="6" key="1">
    <citation type="submission" date="2020-05" db="EMBL/GenBank/DDBJ databases">
        <authorList>
            <person name="Chiriac C."/>
            <person name="Salcher M."/>
            <person name="Ghai R."/>
            <person name="Kavagutti S V."/>
        </authorList>
    </citation>
    <scope>NUCLEOTIDE SEQUENCE</scope>
</reference>
<accession>A0A6J7QJ15</accession>
<evidence type="ECO:0000313" key="5">
    <source>
        <dbReference type="EMBL" id="CAB4915001.1"/>
    </source>
</evidence>
<dbReference type="InterPro" id="IPR000587">
    <property type="entry name" value="Creatinase_N"/>
</dbReference>
<evidence type="ECO:0000313" key="6">
    <source>
        <dbReference type="EMBL" id="CAB5017688.1"/>
    </source>
</evidence>
<organism evidence="6">
    <name type="scientific">freshwater metagenome</name>
    <dbReference type="NCBI Taxonomy" id="449393"/>
    <lineage>
        <taxon>unclassified sequences</taxon>
        <taxon>metagenomes</taxon>
        <taxon>ecological metagenomes</taxon>
    </lineage>
</organism>
<proteinExistence type="predicted"/>
<feature type="domain" description="Creatinase N-terminal" evidence="2">
    <location>
        <begin position="1"/>
        <end position="122"/>
    </location>
</feature>
<protein>
    <submittedName>
        <fullName evidence="6">Unannotated protein</fullName>
    </submittedName>
</protein>
<dbReference type="SUPFAM" id="SSF53092">
    <property type="entry name" value="Creatinase/prolidase N-terminal domain"/>
    <property type="match status" value="1"/>
</dbReference>
<dbReference type="PANTHER" id="PTHR46112">
    <property type="entry name" value="AMINOPEPTIDASE"/>
    <property type="match status" value="1"/>
</dbReference>
<dbReference type="Pfam" id="PF00557">
    <property type="entry name" value="Peptidase_M24"/>
    <property type="match status" value="1"/>
</dbReference>
<evidence type="ECO:0000259" key="2">
    <source>
        <dbReference type="Pfam" id="PF01321"/>
    </source>
</evidence>
<dbReference type="EMBL" id="CAEZYR010000128">
    <property type="protein sequence ID" value="CAB4764458.1"/>
    <property type="molecule type" value="Genomic_DNA"/>
</dbReference>
<dbReference type="PANTHER" id="PTHR46112:SF3">
    <property type="entry name" value="AMINOPEPTIDASE YPDF"/>
    <property type="match status" value="1"/>
</dbReference>
<name>A0A6J7QJ15_9ZZZZ</name>
<dbReference type="AlphaFoldDB" id="A0A6J7QJ15"/>
<evidence type="ECO:0000259" key="1">
    <source>
        <dbReference type="Pfam" id="PF00557"/>
    </source>
</evidence>
<dbReference type="Pfam" id="PF01321">
    <property type="entry name" value="Creatinase_N"/>
    <property type="match status" value="1"/>
</dbReference>